<feature type="domain" description="ABC transporter" evidence="4">
    <location>
        <begin position="5"/>
        <end position="252"/>
    </location>
</feature>
<dbReference type="CDD" id="cd03219">
    <property type="entry name" value="ABC_Mj1267_LivG_branched"/>
    <property type="match status" value="1"/>
</dbReference>
<dbReference type="InterPro" id="IPR027417">
    <property type="entry name" value="P-loop_NTPase"/>
</dbReference>
<dbReference type="GO" id="GO:0015808">
    <property type="term" value="P:L-alanine transport"/>
    <property type="evidence" value="ECO:0007669"/>
    <property type="project" value="TreeGrafter"/>
</dbReference>
<dbReference type="RefSeq" id="WP_153419045.1">
    <property type="nucleotide sequence ID" value="NZ_WFLM01000002.1"/>
</dbReference>
<dbReference type="GO" id="GO:0005886">
    <property type="term" value="C:plasma membrane"/>
    <property type="evidence" value="ECO:0007669"/>
    <property type="project" value="TreeGrafter"/>
</dbReference>
<dbReference type="InterPro" id="IPR032823">
    <property type="entry name" value="BCA_ABC_TP_C"/>
</dbReference>
<dbReference type="GO" id="GO:1903805">
    <property type="term" value="P:L-valine import across plasma membrane"/>
    <property type="evidence" value="ECO:0007669"/>
    <property type="project" value="TreeGrafter"/>
</dbReference>
<dbReference type="InterPro" id="IPR003593">
    <property type="entry name" value="AAA+_ATPase"/>
</dbReference>
<dbReference type="Proteomes" id="UP000437748">
    <property type="component" value="Unassembled WGS sequence"/>
</dbReference>
<dbReference type="InterPro" id="IPR003439">
    <property type="entry name" value="ABC_transporter-like_ATP-bd"/>
</dbReference>
<gene>
    <name evidence="5" type="ORF">GCL60_05230</name>
</gene>
<reference evidence="5 6" key="1">
    <citation type="submission" date="2019-10" db="EMBL/GenBank/DDBJ databases">
        <title>New species of Slilvanegrellaceae.</title>
        <authorList>
            <person name="Pitt A."/>
            <person name="Hahn M.W."/>
        </authorList>
    </citation>
    <scope>NUCLEOTIDE SEQUENCE [LARGE SCALE GENOMIC DNA]</scope>
    <source>
        <strain evidence="5 6">SP-Ram-0.45-NSY-1</strain>
    </source>
</reference>
<protein>
    <submittedName>
        <fullName evidence="5">ATP-binding cassette domain-containing protein</fullName>
    </submittedName>
</protein>
<dbReference type="PROSITE" id="PS50893">
    <property type="entry name" value="ABC_TRANSPORTER_2"/>
    <property type="match status" value="1"/>
</dbReference>
<comment type="caution">
    <text evidence="5">The sequence shown here is derived from an EMBL/GenBank/DDBJ whole genome shotgun (WGS) entry which is preliminary data.</text>
</comment>
<dbReference type="OrthoDB" id="5290759at2"/>
<name>A0A6N6VTJ9_9BACT</name>
<dbReference type="GO" id="GO:1903806">
    <property type="term" value="P:L-isoleucine import across plasma membrane"/>
    <property type="evidence" value="ECO:0007669"/>
    <property type="project" value="TreeGrafter"/>
</dbReference>
<dbReference type="GO" id="GO:0016887">
    <property type="term" value="F:ATP hydrolysis activity"/>
    <property type="evidence" value="ECO:0007669"/>
    <property type="project" value="InterPro"/>
</dbReference>
<evidence type="ECO:0000313" key="5">
    <source>
        <dbReference type="EMBL" id="KAB8039665.1"/>
    </source>
</evidence>
<dbReference type="GO" id="GO:0005304">
    <property type="term" value="F:L-valine transmembrane transporter activity"/>
    <property type="evidence" value="ECO:0007669"/>
    <property type="project" value="TreeGrafter"/>
</dbReference>
<keyword evidence="2" id="KW-0547">Nucleotide-binding</keyword>
<dbReference type="InterPro" id="IPR051120">
    <property type="entry name" value="ABC_AA/LPS_Transport"/>
</dbReference>
<evidence type="ECO:0000256" key="2">
    <source>
        <dbReference type="ARBA" id="ARBA00022741"/>
    </source>
</evidence>
<dbReference type="Pfam" id="PF00005">
    <property type="entry name" value="ABC_tran"/>
    <property type="match status" value="1"/>
</dbReference>
<dbReference type="PANTHER" id="PTHR45772:SF7">
    <property type="entry name" value="AMINO ACID ABC TRANSPORTER ATP-BINDING PROTEIN"/>
    <property type="match status" value="1"/>
</dbReference>
<dbReference type="GO" id="GO:0042941">
    <property type="term" value="P:D-alanine transmembrane transport"/>
    <property type="evidence" value="ECO:0007669"/>
    <property type="project" value="TreeGrafter"/>
</dbReference>
<evidence type="ECO:0000256" key="1">
    <source>
        <dbReference type="ARBA" id="ARBA00022448"/>
    </source>
</evidence>
<dbReference type="SMART" id="SM00382">
    <property type="entry name" value="AAA"/>
    <property type="match status" value="1"/>
</dbReference>
<accession>A0A6N6VTJ9</accession>
<dbReference type="EMBL" id="WFLM01000002">
    <property type="protein sequence ID" value="KAB8039665.1"/>
    <property type="molecule type" value="Genomic_DNA"/>
</dbReference>
<keyword evidence="3 5" id="KW-0067">ATP-binding</keyword>
<evidence type="ECO:0000256" key="3">
    <source>
        <dbReference type="ARBA" id="ARBA00022840"/>
    </source>
</evidence>
<sequence>MSNILSISNVTVKFGGLVALNDFHINVRKGGISGVIGPNGAGKTTVFNIITGVYKPFSGSVLVENSELVGLPTCLIAHYKVSRTFQNIRLFANMTVAENIMSGACIKREGEFFSSLFSFSKTRKKEKELIKKMEDLLEFCGLKKFKNYPATSLPYGLQRKLEIARSLMTDPKLLLLDEPAAGMNPTEKLALQELVKKISQQGISILLIEHDMKFVMNLCEHITVLNYGSVIAEGLPKDIQTNHEVIEAYLGSDVEDDFIVKLDKETENASR</sequence>
<keyword evidence="6" id="KW-1185">Reference proteome</keyword>
<dbReference type="Pfam" id="PF12399">
    <property type="entry name" value="BCA_ABC_TP_C"/>
    <property type="match status" value="1"/>
</dbReference>
<evidence type="ECO:0000313" key="6">
    <source>
        <dbReference type="Proteomes" id="UP000437748"/>
    </source>
</evidence>
<dbReference type="GO" id="GO:0015192">
    <property type="term" value="F:L-phenylalanine transmembrane transporter activity"/>
    <property type="evidence" value="ECO:0007669"/>
    <property type="project" value="TreeGrafter"/>
</dbReference>
<dbReference type="GO" id="GO:0015188">
    <property type="term" value="F:L-isoleucine transmembrane transporter activity"/>
    <property type="evidence" value="ECO:0007669"/>
    <property type="project" value="TreeGrafter"/>
</dbReference>
<dbReference type="PANTHER" id="PTHR45772">
    <property type="entry name" value="CONSERVED COMPONENT OF ABC TRANSPORTER FOR NATURAL AMINO ACIDS-RELATED"/>
    <property type="match status" value="1"/>
</dbReference>
<dbReference type="AlphaFoldDB" id="A0A6N6VTJ9"/>
<dbReference type="Gene3D" id="3.40.50.300">
    <property type="entry name" value="P-loop containing nucleotide triphosphate hydrolases"/>
    <property type="match status" value="1"/>
</dbReference>
<proteinExistence type="predicted"/>
<dbReference type="FunFam" id="3.40.50.300:FF:000421">
    <property type="entry name" value="Branched-chain amino acid ABC transporter ATP-binding protein"/>
    <property type="match status" value="1"/>
</dbReference>
<dbReference type="SUPFAM" id="SSF52540">
    <property type="entry name" value="P-loop containing nucleoside triphosphate hydrolases"/>
    <property type="match status" value="1"/>
</dbReference>
<evidence type="ECO:0000259" key="4">
    <source>
        <dbReference type="PROSITE" id="PS50893"/>
    </source>
</evidence>
<dbReference type="GO" id="GO:0005524">
    <property type="term" value="F:ATP binding"/>
    <property type="evidence" value="ECO:0007669"/>
    <property type="project" value="UniProtKB-KW"/>
</dbReference>
<organism evidence="5 6">
    <name type="scientific">Silvanigrella paludirubra</name>
    <dbReference type="NCBI Taxonomy" id="2499159"/>
    <lineage>
        <taxon>Bacteria</taxon>
        <taxon>Pseudomonadati</taxon>
        <taxon>Bdellovibrionota</taxon>
        <taxon>Oligoflexia</taxon>
        <taxon>Silvanigrellales</taxon>
        <taxon>Silvanigrellaceae</taxon>
        <taxon>Silvanigrella</taxon>
    </lineage>
</organism>
<keyword evidence="1" id="KW-0813">Transport</keyword>